<comment type="caution">
    <text evidence="3">The sequence shown here is derived from an EMBL/GenBank/DDBJ whole genome shotgun (WGS) entry which is preliminary data.</text>
</comment>
<dbReference type="SUPFAM" id="SSF56059">
    <property type="entry name" value="Glutathione synthetase ATP-binding domain-like"/>
    <property type="match status" value="1"/>
</dbReference>
<evidence type="ECO:0000256" key="1">
    <source>
        <dbReference type="PROSITE-ProRule" id="PRU00409"/>
    </source>
</evidence>
<feature type="domain" description="ATP-grasp" evidence="2">
    <location>
        <begin position="182"/>
        <end position="396"/>
    </location>
</feature>
<dbReference type="GO" id="GO:0046872">
    <property type="term" value="F:metal ion binding"/>
    <property type="evidence" value="ECO:0007669"/>
    <property type="project" value="InterPro"/>
</dbReference>
<keyword evidence="1" id="KW-0067">ATP-binding</keyword>
<dbReference type="EMBL" id="LBPR01000010">
    <property type="protein sequence ID" value="KKP61560.1"/>
    <property type="molecule type" value="Genomic_DNA"/>
</dbReference>
<dbReference type="PROSITE" id="PS50975">
    <property type="entry name" value="ATP_GRASP"/>
    <property type="match status" value="1"/>
</dbReference>
<evidence type="ECO:0000313" key="3">
    <source>
        <dbReference type="EMBL" id="KKP61560.1"/>
    </source>
</evidence>
<dbReference type="AlphaFoldDB" id="A0A0G0DE78"/>
<dbReference type="STRING" id="1618484.UR56_C0010G0013"/>
<dbReference type="GO" id="GO:0005524">
    <property type="term" value="F:ATP binding"/>
    <property type="evidence" value="ECO:0007669"/>
    <property type="project" value="UniProtKB-UniRule"/>
</dbReference>
<dbReference type="InterPro" id="IPR011761">
    <property type="entry name" value="ATP-grasp"/>
</dbReference>
<organism evidence="3 4">
    <name type="scientific">Candidatus Roizmanbacteria bacterium GW2011_GWC2_34_23</name>
    <dbReference type="NCBI Taxonomy" id="1618484"/>
    <lineage>
        <taxon>Bacteria</taxon>
        <taxon>Candidatus Roizmaniibacteriota</taxon>
    </lineage>
</organism>
<gene>
    <name evidence="3" type="ORF">UR56_C0010G0013</name>
</gene>
<dbReference type="Proteomes" id="UP000034004">
    <property type="component" value="Unassembled WGS sequence"/>
</dbReference>
<keyword evidence="1" id="KW-0547">Nucleotide-binding</keyword>
<evidence type="ECO:0000259" key="2">
    <source>
        <dbReference type="PROSITE" id="PS50975"/>
    </source>
</evidence>
<evidence type="ECO:0000313" key="4">
    <source>
        <dbReference type="Proteomes" id="UP000034004"/>
    </source>
</evidence>
<name>A0A0G0DE78_9BACT</name>
<proteinExistence type="predicted"/>
<sequence>MKKIKRRASKKPPSRKKELIIYIYNVVEDEWSFLSSIQPIEKRYSLINDCNQSSECYLFSNASENEFIYISPIEISNTFKNYFQSITNNKKVDIYVPQMKTALICKDLYTDKQLFGEIITKAKKYHKVTLISYASSPEFLELKERMIQLGINVVTPEAPELENAWTVNFFGSKSGIRQLAQQSRAEEPDFIMPDGVICVGKLDAAKIAANRYIKEKGVVLKTNKGSGGQGVLIFRDGELPKDYKSCEKRIYELLSEDGYWERFPIIIEELINVNYATPGAFPNIEFKIHKSGKIEMLYYCVMMVTKEGKYYGLDIHEDVINERTAARIIDTGYYIAEKYAEAGYRGHFDIDMIASNSKHIYVDESNTRNTGGTDIYKLVYDLYGEDFFSDVYVINRNNYKFNNQETVSFRKIIDTLKPILYDKKKKEGLILSSSASLQSNQLLYTVLGKNKKKAYELQENFYELLKPFGQPKF</sequence>
<accession>A0A0G0DE78</accession>
<protein>
    <recommendedName>
        <fullName evidence="2">ATP-grasp domain-containing protein</fullName>
    </recommendedName>
</protein>
<reference evidence="3 4" key="1">
    <citation type="journal article" date="2015" name="Nature">
        <title>rRNA introns, odd ribosomes, and small enigmatic genomes across a large radiation of phyla.</title>
        <authorList>
            <person name="Brown C.T."/>
            <person name="Hug L.A."/>
            <person name="Thomas B.C."/>
            <person name="Sharon I."/>
            <person name="Castelle C.J."/>
            <person name="Singh A."/>
            <person name="Wilkins M.J."/>
            <person name="Williams K.H."/>
            <person name="Banfield J.F."/>
        </authorList>
    </citation>
    <scope>NUCLEOTIDE SEQUENCE [LARGE SCALE GENOMIC DNA]</scope>
</reference>